<protein>
    <submittedName>
        <fullName evidence="2 3">Uncharacterized protein</fullName>
    </submittedName>
</protein>
<dbReference type="VEuPathDB" id="FungiDB:PTTG_29257"/>
<sequence>MPKSLLDFVRYKFKFEETVLPSKPRKRSKKKNKKEAVKSGSTPPANKKQSVDSEPLTAAISIPKEINHAQLVNQPVPSLVESLESDLPEVDVLLERSSALDVPPAGASKEPAVNLMKEMQDELMAHGISIEPQDDNSTIHPAFRPRSHGRLDRIDLEHDLAELENELHADATNPNDLCSFCDELLPKKPSKMLVDLAKYLKGRPDVCHRFSPTNPKALHLPPITAAAIRMRFP</sequence>
<feature type="compositionally biased region" description="Basic residues" evidence="1">
    <location>
        <begin position="23"/>
        <end position="33"/>
    </location>
</feature>
<accession>A0A180G7I5</accession>
<feature type="region of interest" description="Disordered" evidence="1">
    <location>
        <begin position="20"/>
        <end position="56"/>
    </location>
</feature>
<proteinExistence type="predicted"/>
<gene>
    <name evidence="2" type="ORF">PTTG_29257</name>
</gene>
<keyword evidence="4" id="KW-1185">Reference proteome</keyword>
<evidence type="ECO:0000313" key="3">
    <source>
        <dbReference type="EnsemblFungi" id="PTTG_29257-t43_1-p1"/>
    </source>
</evidence>
<evidence type="ECO:0000256" key="1">
    <source>
        <dbReference type="SAM" id="MobiDB-lite"/>
    </source>
</evidence>
<feature type="compositionally biased region" description="Polar residues" evidence="1">
    <location>
        <begin position="39"/>
        <end position="48"/>
    </location>
</feature>
<reference evidence="3" key="4">
    <citation type="submission" date="2025-05" db="UniProtKB">
        <authorList>
            <consortium name="EnsemblFungi"/>
        </authorList>
    </citation>
    <scope>IDENTIFICATION</scope>
    <source>
        <strain evidence="3">isolate 1-1 / race 1 (BBBD)</strain>
    </source>
</reference>
<reference evidence="3 4" key="3">
    <citation type="journal article" date="2017" name="G3 (Bethesda)">
        <title>Comparative analysis highlights variable genome content of wheat rusts and divergence of the mating loci.</title>
        <authorList>
            <person name="Cuomo C.A."/>
            <person name="Bakkeren G."/>
            <person name="Khalil H.B."/>
            <person name="Panwar V."/>
            <person name="Joly D."/>
            <person name="Linning R."/>
            <person name="Sakthikumar S."/>
            <person name="Song X."/>
            <person name="Adiconis X."/>
            <person name="Fan L."/>
            <person name="Goldberg J.M."/>
            <person name="Levin J.Z."/>
            <person name="Young S."/>
            <person name="Zeng Q."/>
            <person name="Anikster Y."/>
            <person name="Bruce M."/>
            <person name="Wang M."/>
            <person name="Yin C."/>
            <person name="McCallum B."/>
            <person name="Szabo L.J."/>
            <person name="Hulbert S."/>
            <person name="Chen X."/>
            <person name="Fellers J.P."/>
        </authorList>
    </citation>
    <scope>NUCLEOTIDE SEQUENCE</scope>
    <source>
        <strain evidence="4">Isolate 1-1 / race 1 (BBBD)</strain>
        <strain evidence="3">isolate 1-1 / race 1 (BBBD)</strain>
    </source>
</reference>
<name>A0A180G7I5_PUCT1</name>
<reference evidence="2" key="2">
    <citation type="submission" date="2016-05" db="EMBL/GenBank/DDBJ databases">
        <title>Comparative analysis highlights variable genome content of wheat rusts and divergence of the mating loci.</title>
        <authorList>
            <person name="Cuomo C.A."/>
            <person name="Bakkeren G."/>
            <person name="Szabo L."/>
            <person name="Khalil H."/>
            <person name="Joly D."/>
            <person name="Goldberg J."/>
            <person name="Young S."/>
            <person name="Zeng Q."/>
            <person name="Fellers J."/>
        </authorList>
    </citation>
    <scope>NUCLEOTIDE SEQUENCE [LARGE SCALE GENOMIC DNA]</scope>
    <source>
        <strain evidence="2">1-1 BBBD Race 1</strain>
    </source>
</reference>
<evidence type="ECO:0000313" key="4">
    <source>
        <dbReference type="Proteomes" id="UP000005240"/>
    </source>
</evidence>
<dbReference type="AlphaFoldDB" id="A0A180G7I5"/>
<dbReference type="Proteomes" id="UP000005240">
    <property type="component" value="Unassembled WGS sequence"/>
</dbReference>
<reference evidence="2" key="1">
    <citation type="submission" date="2009-11" db="EMBL/GenBank/DDBJ databases">
        <authorList>
            <consortium name="The Broad Institute Genome Sequencing Platform"/>
            <person name="Ward D."/>
            <person name="Feldgarden M."/>
            <person name="Earl A."/>
            <person name="Young S.K."/>
            <person name="Zeng Q."/>
            <person name="Koehrsen M."/>
            <person name="Alvarado L."/>
            <person name="Berlin A."/>
            <person name="Bochicchio J."/>
            <person name="Borenstein D."/>
            <person name="Chapman S.B."/>
            <person name="Chen Z."/>
            <person name="Engels R."/>
            <person name="Freedman E."/>
            <person name="Gellesch M."/>
            <person name="Goldberg J."/>
            <person name="Griggs A."/>
            <person name="Gujja S."/>
            <person name="Heilman E."/>
            <person name="Heiman D."/>
            <person name="Hepburn T."/>
            <person name="Howarth C."/>
            <person name="Jen D."/>
            <person name="Larson L."/>
            <person name="Lewis B."/>
            <person name="Mehta T."/>
            <person name="Park D."/>
            <person name="Pearson M."/>
            <person name="Roberts A."/>
            <person name="Saif S."/>
            <person name="Shea T."/>
            <person name="Shenoy N."/>
            <person name="Sisk P."/>
            <person name="Stolte C."/>
            <person name="Sykes S."/>
            <person name="Thomson T."/>
            <person name="Walk T."/>
            <person name="White J."/>
            <person name="Yandava C."/>
            <person name="Izard J."/>
            <person name="Baranova O.V."/>
            <person name="Blanton J.M."/>
            <person name="Tanner A.C."/>
            <person name="Dewhirst F.E."/>
            <person name="Haas B."/>
            <person name="Nusbaum C."/>
            <person name="Birren B."/>
        </authorList>
    </citation>
    <scope>NUCLEOTIDE SEQUENCE [LARGE SCALE GENOMIC DNA]</scope>
    <source>
        <strain evidence="2">1-1 BBBD Race 1</strain>
    </source>
</reference>
<dbReference type="EMBL" id="ADAS02000263">
    <property type="protein sequence ID" value="OAV87863.1"/>
    <property type="molecule type" value="Genomic_DNA"/>
</dbReference>
<dbReference type="EnsemblFungi" id="PTTG_29257-t43_1">
    <property type="protein sequence ID" value="PTTG_29257-t43_1-p1"/>
    <property type="gene ID" value="PTTG_29257"/>
</dbReference>
<organism evidence="2">
    <name type="scientific">Puccinia triticina (isolate 1-1 / race 1 (BBBD))</name>
    <name type="common">Brown leaf rust fungus</name>
    <dbReference type="NCBI Taxonomy" id="630390"/>
    <lineage>
        <taxon>Eukaryota</taxon>
        <taxon>Fungi</taxon>
        <taxon>Dikarya</taxon>
        <taxon>Basidiomycota</taxon>
        <taxon>Pucciniomycotina</taxon>
        <taxon>Pucciniomycetes</taxon>
        <taxon>Pucciniales</taxon>
        <taxon>Pucciniaceae</taxon>
        <taxon>Puccinia</taxon>
    </lineage>
</organism>
<evidence type="ECO:0000313" key="2">
    <source>
        <dbReference type="EMBL" id="OAV87863.1"/>
    </source>
</evidence>